<protein>
    <submittedName>
        <fullName evidence="2">Uncharacterized protein</fullName>
    </submittedName>
</protein>
<dbReference type="AlphaFoldDB" id="A0A9D3X7G5"/>
<keyword evidence="3" id="KW-1185">Reference proteome</keyword>
<feature type="compositionally biased region" description="Low complexity" evidence="1">
    <location>
        <begin position="68"/>
        <end position="90"/>
    </location>
</feature>
<proteinExistence type="predicted"/>
<reference evidence="2" key="1">
    <citation type="submission" date="2021-09" db="EMBL/GenBank/DDBJ databases">
        <title>The genome of Mauremys mutica provides insights into the evolution of semi-aquatic lifestyle.</title>
        <authorList>
            <person name="Gong S."/>
            <person name="Gao Y."/>
        </authorList>
    </citation>
    <scope>NUCLEOTIDE SEQUENCE</scope>
    <source>
        <strain evidence="2">MM-2020</strain>
        <tissue evidence="2">Muscle</tissue>
    </source>
</reference>
<name>A0A9D3X7G5_9SAUR</name>
<evidence type="ECO:0000313" key="3">
    <source>
        <dbReference type="Proteomes" id="UP000827986"/>
    </source>
</evidence>
<dbReference type="EMBL" id="JAHDVG010000480">
    <property type="protein sequence ID" value="KAH1174326.1"/>
    <property type="molecule type" value="Genomic_DNA"/>
</dbReference>
<evidence type="ECO:0000256" key="1">
    <source>
        <dbReference type="SAM" id="MobiDB-lite"/>
    </source>
</evidence>
<comment type="caution">
    <text evidence="2">The sequence shown here is derived from an EMBL/GenBank/DDBJ whole genome shotgun (WGS) entry which is preliminary data.</text>
</comment>
<accession>A0A9D3X7G5</accession>
<gene>
    <name evidence="2" type="ORF">KIL84_002470</name>
</gene>
<feature type="region of interest" description="Disordered" evidence="1">
    <location>
        <begin position="28"/>
        <end position="123"/>
    </location>
</feature>
<dbReference type="Proteomes" id="UP000827986">
    <property type="component" value="Unassembled WGS sequence"/>
</dbReference>
<evidence type="ECO:0000313" key="2">
    <source>
        <dbReference type="EMBL" id="KAH1174326.1"/>
    </source>
</evidence>
<sequence>MDGLLLASTGFASALLCPRPVPQVCHASPRQAAAPPDEPQPRLISPAGAGSSRGPKLLLLYKQAETSLGTQPEQLPQGPLGPKPSSQGSQASSLAHLHQDNLQLNPGFPGAGWLLAGKSPPSYPAQPHCLLPPPAAQCLGS</sequence>
<organism evidence="2 3">
    <name type="scientific">Mauremys mutica</name>
    <name type="common">yellowpond turtle</name>
    <dbReference type="NCBI Taxonomy" id="74926"/>
    <lineage>
        <taxon>Eukaryota</taxon>
        <taxon>Metazoa</taxon>
        <taxon>Chordata</taxon>
        <taxon>Craniata</taxon>
        <taxon>Vertebrata</taxon>
        <taxon>Euteleostomi</taxon>
        <taxon>Archelosauria</taxon>
        <taxon>Testudinata</taxon>
        <taxon>Testudines</taxon>
        <taxon>Cryptodira</taxon>
        <taxon>Durocryptodira</taxon>
        <taxon>Testudinoidea</taxon>
        <taxon>Geoemydidae</taxon>
        <taxon>Geoemydinae</taxon>
        <taxon>Mauremys</taxon>
    </lineage>
</organism>